<evidence type="ECO:0000313" key="2">
    <source>
        <dbReference type="EMBL" id="KGA12738.1"/>
    </source>
</evidence>
<feature type="transmembrane region" description="Helical" evidence="1">
    <location>
        <begin position="92"/>
        <end position="114"/>
    </location>
</feature>
<keyword evidence="1" id="KW-1133">Transmembrane helix</keyword>
<feature type="transmembrane region" description="Helical" evidence="1">
    <location>
        <begin position="278"/>
        <end position="295"/>
    </location>
</feature>
<gene>
    <name evidence="2" type="ORF">GM51_21320</name>
</gene>
<dbReference type="AlphaFoldDB" id="A0A094S4J9"/>
<sequence length="399" mass="44936">MKLIAKSAVLLAIVAALLSFIKFDYCRSNGWTPPGDYIHACYSDFPALFGARGLITNSWPYSSATNAVEYPPVTGLIMWATSFLVGDGENKFVNYFDVNALLVALLFITTVVFLKKLKPELWYLLPIAPAVVASLYINWDIWAVISALAAIYYFDVGKYHKSAIALGLSIATKFFPIVLLLPIALILIRKSKIRELVLYCSITFITWLLINLPFIITTPTGWLRFFKLNSERTADWGSIWHALEIFGLNIKHLNLISLIAFAVGALAFTLFVYGIPEVPKLATIAFFIVAIFVTASKVYSPQYVLWLTPLAILAMIDKRDRFDFWVWQFAELIYHFAIWQYLAEVSGTNFAIPAWAYAVAIVLRVGALTWFCLRLMRRSTPKFGPQNLEFLSGVGQGYA</sequence>
<proteinExistence type="predicted"/>
<feature type="transmembrane region" description="Helical" evidence="1">
    <location>
        <begin position="253"/>
        <end position="273"/>
    </location>
</feature>
<feature type="transmembrane region" description="Helical" evidence="1">
    <location>
        <begin position="196"/>
        <end position="216"/>
    </location>
</feature>
<keyword evidence="1" id="KW-0472">Membrane</keyword>
<feature type="transmembrane region" description="Helical" evidence="1">
    <location>
        <begin position="121"/>
        <end position="154"/>
    </location>
</feature>
<evidence type="ECO:0008006" key="3">
    <source>
        <dbReference type="Google" id="ProtNLM"/>
    </source>
</evidence>
<protein>
    <recommendedName>
        <fullName evidence="3">Mannosyltransferase</fullName>
    </recommendedName>
</protein>
<feature type="transmembrane region" description="Helical" evidence="1">
    <location>
        <begin position="166"/>
        <end position="189"/>
    </location>
</feature>
<accession>A0A094S4J9</accession>
<name>A0A094S4J9_9ZZZZ</name>
<comment type="caution">
    <text evidence="2">The sequence shown here is derived from an EMBL/GenBank/DDBJ whole genome shotgun (WGS) entry which is preliminary data.</text>
</comment>
<feature type="transmembrane region" description="Helical" evidence="1">
    <location>
        <begin position="354"/>
        <end position="373"/>
    </location>
</feature>
<organism evidence="2">
    <name type="scientific">freshwater metagenome</name>
    <dbReference type="NCBI Taxonomy" id="449393"/>
    <lineage>
        <taxon>unclassified sequences</taxon>
        <taxon>metagenomes</taxon>
        <taxon>ecological metagenomes</taxon>
    </lineage>
</organism>
<keyword evidence="1" id="KW-0812">Transmembrane</keyword>
<reference evidence="2" key="1">
    <citation type="submission" date="2014-06" db="EMBL/GenBank/DDBJ databases">
        <title>Key roles for freshwater Actinobacteria revealed by deep metagenomic sequencing.</title>
        <authorList>
            <person name="Ghai R."/>
            <person name="Mizuno C.M."/>
            <person name="Picazo A."/>
            <person name="Camacho A."/>
            <person name="Rodriguez-Valera F."/>
        </authorList>
    </citation>
    <scope>NUCLEOTIDE SEQUENCE</scope>
</reference>
<dbReference type="EMBL" id="JNSL01000211">
    <property type="protein sequence ID" value="KGA12738.1"/>
    <property type="molecule type" value="Genomic_DNA"/>
</dbReference>
<evidence type="ECO:0000256" key="1">
    <source>
        <dbReference type="SAM" id="Phobius"/>
    </source>
</evidence>